<dbReference type="EMBL" id="JACCBW010000001">
    <property type="protein sequence ID" value="NYE35135.1"/>
    <property type="molecule type" value="Genomic_DNA"/>
</dbReference>
<feature type="transmembrane region" description="Helical" evidence="1">
    <location>
        <begin position="12"/>
        <end position="28"/>
    </location>
</feature>
<accession>A0A7Y9GZD6</accession>
<keyword evidence="1" id="KW-1133">Transmembrane helix</keyword>
<dbReference type="RefSeq" id="WP_179617829.1">
    <property type="nucleotide sequence ID" value="NZ_JACCBW010000001.1"/>
</dbReference>
<comment type="caution">
    <text evidence="3">The sequence shown here is derived from an EMBL/GenBank/DDBJ whole genome shotgun (WGS) entry which is preliminary data.</text>
</comment>
<protein>
    <submittedName>
        <fullName evidence="3">Uncharacterized protein (DUF58 family)</fullName>
    </submittedName>
</protein>
<organism evidence="3 4">
    <name type="scientific">Nocardioides cavernae</name>
    <dbReference type="NCBI Taxonomy" id="1921566"/>
    <lineage>
        <taxon>Bacteria</taxon>
        <taxon>Bacillati</taxon>
        <taxon>Actinomycetota</taxon>
        <taxon>Actinomycetes</taxon>
        <taxon>Propionibacteriales</taxon>
        <taxon>Nocardioidaceae</taxon>
        <taxon>Nocardioides</taxon>
    </lineage>
</organism>
<dbReference type="AlphaFoldDB" id="A0A7Y9GZD6"/>
<dbReference type="InterPro" id="IPR002881">
    <property type="entry name" value="DUF58"/>
</dbReference>
<reference evidence="3 4" key="1">
    <citation type="submission" date="2020-07" db="EMBL/GenBank/DDBJ databases">
        <authorList>
            <person name="Partida-Martinez L."/>
            <person name="Huntemann M."/>
            <person name="Clum A."/>
            <person name="Wang J."/>
            <person name="Palaniappan K."/>
            <person name="Ritter S."/>
            <person name="Chen I.-M."/>
            <person name="Stamatis D."/>
            <person name="Reddy T."/>
            <person name="O'Malley R."/>
            <person name="Daum C."/>
            <person name="Shapiro N."/>
            <person name="Ivanova N."/>
            <person name="Kyrpides N."/>
            <person name="Woyke T."/>
        </authorList>
    </citation>
    <scope>NUCLEOTIDE SEQUENCE [LARGE SCALE GENOMIC DNA]</scope>
    <source>
        <strain evidence="3 4">AT2.17</strain>
    </source>
</reference>
<dbReference type="PANTHER" id="PTHR34351:SF1">
    <property type="entry name" value="SLR1927 PROTEIN"/>
    <property type="match status" value="1"/>
</dbReference>
<proteinExistence type="predicted"/>
<keyword evidence="1" id="KW-0812">Transmembrane</keyword>
<name>A0A7Y9GZD6_9ACTN</name>
<feature type="domain" description="DUF58" evidence="2">
    <location>
        <begin position="192"/>
        <end position="340"/>
    </location>
</feature>
<dbReference type="PANTHER" id="PTHR34351">
    <property type="entry name" value="SLR1927 PROTEIN-RELATED"/>
    <property type="match status" value="1"/>
</dbReference>
<evidence type="ECO:0000313" key="3">
    <source>
        <dbReference type="EMBL" id="NYE35135.1"/>
    </source>
</evidence>
<reference evidence="3 4" key="2">
    <citation type="submission" date="2020-08" db="EMBL/GenBank/DDBJ databases">
        <title>The Agave Microbiome: Exploring the role of microbial communities in plant adaptations to desert environments.</title>
        <authorList>
            <person name="Partida-Martinez L.P."/>
        </authorList>
    </citation>
    <scope>NUCLEOTIDE SEQUENCE [LARGE SCALE GENOMIC DNA]</scope>
    <source>
        <strain evidence="3 4">AT2.17</strain>
    </source>
</reference>
<dbReference type="Proteomes" id="UP000549911">
    <property type="component" value="Unassembled WGS sequence"/>
</dbReference>
<evidence type="ECO:0000313" key="4">
    <source>
        <dbReference type="Proteomes" id="UP000549911"/>
    </source>
</evidence>
<dbReference type="Pfam" id="PF01882">
    <property type="entry name" value="DUF58"/>
    <property type="match status" value="1"/>
</dbReference>
<keyword evidence="4" id="KW-1185">Reference proteome</keyword>
<evidence type="ECO:0000256" key="1">
    <source>
        <dbReference type="SAM" id="Phobius"/>
    </source>
</evidence>
<keyword evidence="1" id="KW-0472">Membrane</keyword>
<gene>
    <name evidence="3" type="ORF">F4692_000239</name>
</gene>
<evidence type="ECO:0000259" key="2">
    <source>
        <dbReference type="Pfam" id="PF01882"/>
    </source>
</evidence>
<sequence>MTPWRATTTRGRWVLVTGLALAAAGVLLRYPVVAALGAVLATLVVVEVALVLRRPPVRVQRTVEPLVVVRQESCTGRLRLAGGRGGLVRTLARESIDGRLGEPFELDPQGAETTYVIPTTRRGLVDVGPLRLERASLCGLSASATDAGEVVRLRVLPRRVPLTALPTGHRRAAVGGGESMELGGTDLVGLHEYAVGDDLRRLHWATSARTGTLMVREDADPAQPHVHVLLDDRSESYAAADDFEEAVEVAAALCRVAVEAGDPLRFRTTSGRHDVTVPGSTTRQPLREAHELEWLLAEIDAGPDRTPVAAHHRGLDVAVAVTGARADHRGLALDVGGALDATVCVVDPDPAAGPGVLGAATVLRGAGSDALARLWDGRHR</sequence>